<dbReference type="AlphaFoldDB" id="A0A9X2JGH7"/>
<feature type="domain" description="Gfo/Idh/MocA-like oxidoreductase N-terminal" evidence="1">
    <location>
        <begin position="33"/>
        <end position="158"/>
    </location>
</feature>
<dbReference type="Gene3D" id="3.40.50.720">
    <property type="entry name" value="NAD(P)-binding Rossmann-like Domain"/>
    <property type="match status" value="1"/>
</dbReference>
<dbReference type="Pfam" id="PF01408">
    <property type="entry name" value="GFO_IDH_MocA"/>
    <property type="match status" value="1"/>
</dbReference>
<dbReference type="InterPro" id="IPR036291">
    <property type="entry name" value="NAD(P)-bd_dom_sf"/>
</dbReference>
<keyword evidence="4" id="KW-1185">Reference proteome</keyword>
<dbReference type="PANTHER" id="PTHR43818">
    <property type="entry name" value="BCDNA.GH03377"/>
    <property type="match status" value="1"/>
</dbReference>
<name>A0A9X2JGH7_9BACT</name>
<comment type="caution">
    <text evidence="3">The sequence shown here is derived from an EMBL/GenBank/DDBJ whole genome shotgun (WGS) entry which is preliminary data.</text>
</comment>
<evidence type="ECO:0000313" key="4">
    <source>
        <dbReference type="Proteomes" id="UP001155241"/>
    </source>
</evidence>
<dbReference type="EMBL" id="JAMXLR010000038">
    <property type="protein sequence ID" value="MCO6044741.1"/>
    <property type="molecule type" value="Genomic_DNA"/>
</dbReference>
<accession>A0A9X2JGH7</accession>
<dbReference type="InterPro" id="IPR004104">
    <property type="entry name" value="Gfo/Idh/MocA-like_OxRdtase_C"/>
</dbReference>
<feature type="domain" description="Gfo/Idh/MocA-like oxidoreductase C-terminal" evidence="2">
    <location>
        <begin position="175"/>
        <end position="413"/>
    </location>
</feature>
<sequence length="450" mass="50557">MHRRDFLQAGLGTVASLSALNATVYAAANEASLRVALIGCGWYGKTDLFHLIQVAPVEVVGLCDVDQQASDQAAALVAGRQPSGKRPPLYGDYRELLKKERPEVVLIGTPDHWHCLPMVAACKAGADVYVQKPVSYDVVEGQAMVAAARKYNRTVQVGLQRRSTHHLMEARDRFIRSGKLGKVAAIDIHSYYGPPRDFPDPEAAPAHLDWDMYVGPATWRDYSPGIHPRRWRACREFSNGQTGDLCVHLLDLIRFYFDLGWPKSISATGGIMMRSATSNINTHDTQTALFDFEDLHVVWNQRNWGENPEPDYPWGVTLYGDKGTLKLSVWQYHFYPHGGGQPEHAKALEERERYPEDTQHKETELFAAPATRAHMRNFLEARRERRLPIADIEQGHISSACCILANLSMELGRGLVWDAEHGRVKDDEEANARLARSYRGDWVHPLPSSV</sequence>
<dbReference type="Pfam" id="PF02894">
    <property type="entry name" value="GFO_IDH_MocA_C"/>
    <property type="match status" value="1"/>
</dbReference>
<evidence type="ECO:0000259" key="1">
    <source>
        <dbReference type="Pfam" id="PF01408"/>
    </source>
</evidence>
<dbReference type="InterPro" id="IPR050463">
    <property type="entry name" value="Gfo/Idh/MocA_oxidrdct_glycsds"/>
</dbReference>
<dbReference type="InterPro" id="IPR000683">
    <property type="entry name" value="Gfo/Idh/MocA-like_OxRdtase_N"/>
</dbReference>
<dbReference type="SUPFAM" id="SSF55347">
    <property type="entry name" value="Glyceraldehyde-3-phosphate dehydrogenase-like, C-terminal domain"/>
    <property type="match status" value="1"/>
</dbReference>
<evidence type="ECO:0000313" key="3">
    <source>
        <dbReference type="EMBL" id="MCO6044741.1"/>
    </source>
</evidence>
<dbReference type="RefSeq" id="WP_252852857.1">
    <property type="nucleotide sequence ID" value="NZ_JAMXLR010000038.1"/>
</dbReference>
<dbReference type="Gene3D" id="3.30.360.10">
    <property type="entry name" value="Dihydrodipicolinate Reductase, domain 2"/>
    <property type="match status" value="1"/>
</dbReference>
<organism evidence="3 4">
    <name type="scientific">Aeoliella straminimaris</name>
    <dbReference type="NCBI Taxonomy" id="2954799"/>
    <lineage>
        <taxon>Bacteria</taxon>
        <taxon>Pseudomonadati</taxon>
        <taxon>Planctomycetota</taxon>
        <taxon>Planctomycetia</taxon>
        <taxon>Pirellulales</taxon>
        <taxon>Lacipirellulaceae</taxon>
        <taxon>Aeoliella</taxon>
    </lineage>
</organism>
<protein>
    <submittedName>
        <fullName evidence="3">Gfo/Idh/MocA family oxidoreductase</fullName>
    </submittedName>
</protein>
<proteinExistence type="predicted"/>
<gene>
    <name evidence="3" type="ORF">NG895_12560</name>
</gene>
<dbReference type="PANTHER" id="PTHR43818:SF5">
    <property type="entry name" value="OXIDOREDUCTASE FAMILY PROTEIN"/>
    <property type="match status" value="1"/>
</dbReference>
<dbReference type="SUPFAM" id="SSF51735">
    <property type="entry name" value="NAD(P)-binding Rossmann-fold domains"/>
    <property type="match status" value="1"/>
</dbReference>
<reference evidence="3" key="1">
    <citation type="submission" date="2022-06" db="EMBL/GenBank/DDBJ databases">
        <title>Aeoliella straminimaris, a novel planctomycete from sediments.</title>
        <authorList>
            <person name="Vitorino I.R."/>
            <person name="Lage O.M."/>
        </authorList>
    </citation>
    <scope>NUCLEOTIDE SEQUENCE</scope>
    <source>
        <strain evidence="3">ICT_H6.2</strain>
    </source>
</reference>
<dbReference type="GO" id="GO:0000166">
    <property type="term" value="F:nucleotide binding"/>
    <property type="evidence" value="ECO:0007669"/>
    <property type="project" value="InterPro"/>
</dbReference>
<dbReference type="Proteomes" id="UP001155241">
    <property type="component" value="Unassembled WGS sequence"/>
</dbReference>
<evidence type="ECO:0000259" key="2">
    <source>
        <dbReference type="Pfam" id="PF02894"/>
    </source>
</evidence>